<evidence type="ECO:0000256" key="4">
    <source>
        <dbReference type="ARBA" id="ARBA00023027"/>
    </source>
</evidence>
<evidence type="ECO:0000256" key="14">
    <source>
        <dbReference type="ARBA" id="ARBA00049550"/>
    </source>
</evidence>
<dbReference type="PANTHER" id="PTHR43477:SF4">
    <property type="entry name" value="DEHYDROGENASE_REDUCTASE SDR FAMILY MEMBER 6"/>
    <property type="match status" value="1"/>
</dbReference>
<dbReference type="SUPFAM" id="SSF51735">
    <property type="entry name" value="NAD(P)-binding Rossmann-fold domains"/>
    <property type="match status" value="1"/>
</dbReference>
<dbReference type="InterPro" id="IPR051122">
    <property type="entry name" value="SDR_DHRS6-like"/>
</dbReference>
<dbReference type="PRINTS" id="PR00080">
    <property type="entry name" value="SDRFAMILY"/>
</dbReference>
<dbReference type="GO" id="GO:0005737">
    <property type="term" value="C:cytoplasm"/>
    <property type="evidence" value="ECO:0007669"/>
    <property type="project" value="TreeGrafter"/>
</dbReference>
<dbReference type="GO" id="GO:0019290">
    <property type="term" value="P:siderophore biosynthetic process"/>
    <property type="evidence" value="ECO:0007669"/>
    <property type="project" value="TreeGrafter"/>
</dbReference>
<dbReference type="InterPro" id="IPR020904">
    <property type="entry name" value="Sc_DH/Rdtase_CS"/>
</dbReference>
<dbReference type="GeneID" id="109479591"/>
<dbReference type="Pfam" id="PF13561">
    <property type="entry name" value="adh_short_C2"/>
    <property type="match status" value="1"/>
</dbReference>
<organism evidence="15 16">
    <name type="scientific">Branchiostoma belcheri</name>
    <name type="common">Amphioxus</name>
    <dbReference type="NCBI Taxonomy" id="7741"/>
    <lineage>
        <taxon>Eukaryota</taxon>
        <taxon>Metazoa</taxon>
        <taxon>Chordata</taxon>
        <taxon>Cephalochordata</taxon>
        <taxon>Leptocardii</taxon>
        <taxon>Amphioxiformes</taxon>
        <taxon>Branchiostomatidae</taxon>
        <taxon>Branchiostoma</taxon>
    </lineage>
</organism>
<comment type="catalytic activity">
    <reaction evidence="14">
        <text>(R)-3-hydroxybutanoate + NAD(+) = acetoacetate + NADH + H(+)</text>
        <dbReference type="Rhea" id="RHEA:20521"/>
        <dbReference type="ChEBI" id="CHEBI:10983"/>
        <dbReference type="ChEBI" id="CHEBI:13705"/>
        <dbReference type="ChEBI" id="CHEBI:15378"/>
        <dbReference type="ChEBI" id="CHEBI:57540"/>
        <dbReference type="ChEBI" id="CHEBI:57945"/>
        <dbReference type="EC" id="1.1.1.30"/>
    </reaction>
</comment>
<dbReference type="OrthoDB" id="47007at2759"/>
<evidence type="ECO:0000313" key="16">
    <source>
        <dbReference type="RefSeq" id="XP_019637140.1"/>
    </source>
</evidence>
<dbReference type="EC" id="1.1.1.30" evidence="7"/>
<evidence type="ECO:0000256" key="12">
    <source>
        <dbReference type="ARBA" id="ARBA00043083"/>
    </source>
</evidence>
<evidence type="ECO:0000256" key="2">
    <source>
        <dbReference type="ARBA" id="ARBA00006484"/>
    </source>
</evidence>
<dbReference type="RefSeq" id="XP_019637140.1">
    <property type="nucleotide sequence ID" value="XM_019781581.1"/>
</dbReference>
<evidence type="ECO:0000313" key="15">
    <source>
        <dbReference type="Proteomes" id="UP000515135"/>
    </source>
</evidence>
<dbReference type="InterPro" id="IPR036291">
    <property type="entry name" value="NAD(P)-bd_dom_sf"/>
</dbReference>
<dbReference type="GO" id="GO:0016617">
    <property type="term" value="F:4-oxoproline reductase activity"/>
    <property type="evidence" value="ECO:0007669"/>
    <property type="project" value="UniProtKB-EC"/>
</dbReference>
<evidence type="ECO:0000256" key="1">
    <source>
        <dbReference type="ARBA" id="ARBA00004924"/>
    </source>
</evidence>
<comment type="pathway">
    <text evidence="1">Siderophore biosynthesis.</text>
</comment>
<evidence type="ECO:0000256" key="13">
    <source>
        <dbReference type="ARBA" id="ARBA00043199"/>
    </source>
</evidence>
<keyword evidence="3" id="KW-0560">Oxidoreductase</keyword>
<accession>A0A6P4Z6S9</accession>
<evidence type="ECO:0000256" key="8">
    <source>
        <dbReference type="ARBA" id="ARBA00039194"/>
    </source>
</evidence>
<comment type="similarity">
    <text evidence="2">Belongs to the short-chain dehydrogenases/reductases (SDR) family.</text>
</comment>
<proteinExistence type="inferred from homology"/>
<gene>
    <name evidence="16" type="primary">LOC109479591</name>
</gene>
<name>A0A6P4Z6S9_BRABE</name>
<sequence length="251" mass="26538">MGRLDGKIALCTASAQGIGLATVLESLPRKAFVKEGARVIATDINISKLEQKVKDVPGIEAKMLNVADKDQVTSLVDQLDRVDILFNCAGIVPNGTILDCEEADWDQTMNINLKSMYFLCRAVLPKMVAQGSGSIVNMSSSVSNVKGAPMRFVYSVSKGGVSGLTKAIAADFVSKGIRCNCICPAAVETPSLQERINASPDPVKARAAFVQKVGRIGKPEEIAALAVYLASDESGYTTGQELVIDGGWGLA</sequence>
<evidence type="ECO:0000256" key="5">
    <source>
        <dbReference type="ARBA" id="ARBA00034698"/>
    </source>
</evidence>
<evidence type="ECO:0000256" key="9">
    <source>
        <dbReference type="ARBA" id="ARBA00041727"/>
    </source>
</evidence>
<dbReference type="AlphaFoldDB" id="A0A6P4Z6S9"/>
<protein>
    <recommendedName>
        <fullName evidence="8">Dehydrogenase/reductase SDR family member 6</fullName>
        <ecNumber evidence="6">1.1.1.104</ecNumber>
        <ecNumber evidence="7">1.1.1.30</ecNumber>
    </recommendedName>
    <alternativeName>
        <fullName evidence="12">(R)-beta-hydroxybutyrate dehydrogenase</fullName>
    </alternativeName>
    <alternativeName>
        <fullName evidence="10">3-hydroxybutyrate dehydrogenase type 2</fullName>
    </alternativeName>
    <alternativeName>
        <fullName evidence="13">4-oxo-L-proline reductase</fullName>
    </alternativeName>
    <alternativeName>
        <fullName evidence="11">Oxidoreductase UCPA</fullName>
    </alternativeName>
    <alternativeName>
        <fullName evidence="9">Short chain dehydrogenase/reductase family 15C member 1</fullName>
    </alternativeName>
</protein>
<keyword evidence="15" id="KW-1185">Reference proteome</keyword>
<dbReference type="PANTHER" id="PTHR43477">
    <property type="entry name" value="DIHYDROANTICAPSIN 7-DEHYDROGENASE"/>
    <property type="match status" value="1"/>
</dbReference>
<comment type="pathway">
    <text evidence="5">Amino-acid metabolism.</text>
</comment>
<reference evidence="16" key="1">
    <citation type="submission" date="2025-08" db="UniProtKB">
        <authorList>
            <consortium name="RefSeq"/>
        </authorList>
    </citation>
    <scope>IDENTIFICATION</scope>
    <source>
        <tissue evidence="16">Gonad</tissue>
    </source>
</reference>
<dbReference type="Gene3D" id="3.40.50.720">
    <property type="entry name" value="NAD(P)-binding Rossmann-like Domain"/>
    <property type="match status" value="1"/>
</dbReference>
<dbReference type="KEGG" id="bbel:109479591"/>
<dbReference type="PROSITE" id="PS00061">
    <property type="entry name" value="ADH_SHORT"/>
    <property type="match status" value="1"/>
</dbReference>
<dbReference type="EC" id="1.1.1.104" evidence="6"/>
<evidence type="ECO:0000256" key="6">
    <source>
        <dbReference type="ARBA" id="ARBA00038956"/>
    </source>
</evidence>
<dbReference type="InterPro" id="IPR002347">
    <property type="entry name" value="SDR_fam"/>
</dbReference>
<evidence type="ECO:0000256" key="3">
    <source>
        <dbReference type="ARBA" id="ARBA00023002"/>
    </source>
</evidence>
<evidence type="ECO:0000256" key="10">
    <source>
        <dbReference type="ARBA" id="ARBA00042309"/>
    </source>
</evidence>
<dbReference type="Proteomes" id="UP000515135">
    <property type="component" value="Unplaced"/>
</dbReference>
<dbReference type="PRINTS" id="PR00081">
    <property type="entry name" value="GDHRDH"/>
</dbReference>
<dbReference type="GO" id="GO:0003858">
    <property type="term" value="F:3-hydroxybutyrate dehydrogenase activity"/>
    <property type="evidence" value="ECO:0007669"/>
    <property type="project" value="UniProtKB-EC"/>
</dbReference>
<evidence type="ECO:0000256" key="7">
    <source>
        <dbReference type="ARBA" id="ARBA00038959"/>
    </source>
</evidence>
<dbReference type="FunFam" id="3.40.50.720:FF:000084">
    <property type="entry name" value="Short-chain dehydrogenase reductase"/>
    <property type="match status" value="1"/>
</dbReference>
<keyword evidence="4" id="KW-0520">NAD</keyword>
<evidence type="ECO:0000256" key="11">
    <source>
        <dbReference type="ARBA" id="ARBA00042565"/>
    </source>
</evidence>